<dbReference type="GO" id="GO:0030246">
    <property type="term" value="F:carbohydrate binding"/>
    <property type="evidence" value="ECO:0007669"/>
    <property type="project" value="UniProtKB-ARBA"/>
</dbReference>
<organism evidence="5 6">
    <name type="scientific">Octodon degus</name>
    <name type="common">Degu</name>
    <name type="synonym">Sciurus degus</name>
    <dbReference type="NCBI Taxonomy" id="10160"/>
    <lineage>
        <taxon>Eukaryota</taxon>
        <taxon>Metazoa</taxon>
        <taxon>Chordata</taxon>
        <taxon>Craniata</taxon>
        <taxon>Vertebrata</taxon>
        <taxon>Euteleostomi</taxon>
        <taxon>Mammalia</taxon>
        <taxon>Eutheria</taxon>
        <taxon>Euarchontoglires</taxon>
        <taxon>Glires</taxon>
        <taxon>Rodentia</taxon>
        <taxon>Hystricomorpha</taxon>
        <taxon>Octodontidae</taxon>
        <taxon>Octodon</taxon>
    </lineage>
</organism>
<name>A0A6P6EYF5_OCTDE</name>
<dbReference type="SMART" id="SM01198">
    <property type="entry name" value="FBA"/>
    <property type="match status" value="1"/>
</dbReference>
<gene>
    <name evidence="6" type="primary">LOC101578278</name>
</gene>
<dbReference type="SUPFAM" id="SSF49785">
    <property type="entry name" value="Galactose-binding domain-like"/>
    <property type="match status" value="1"/>
</dbReference>
<dbReference type="SUPFAM" id="SSF81383">
    <property type="entry name" value="F-box domain"/>
    <property type="match status" value="1"/>
</dbReference>
<dbReference type="Pfam" id="PF04300">
    <property type="entry name" value="FBA"/>
    <property type="match status" value="1"/>
</dbReference>
<dbReference type="Gene3D" id="2.60.120.260">
    <property type="entry name" value="Galactose-binding domain-like"/>
    <property type="match status" value="1"/>
</dbReference>
<dbReference type="PROSITE" id="PS00289">
    <property type="entry name" value="PTX_1"/>
    <property type="match status" value="1"/>
</dbReference>
<dbReference type="GO" id="GO:0005737">
    <property type="term" value="C:cytoplasm"/>
    <property type="evidence" value="ECO:0007669"/>
    <property type="project" value="UniProtKB-ARBA"/>
</dbReference>
<protein>
    <submittedName>
        <fullName evidence="6">F-box only protein 27-like isoform X2</fullName>
    </submittedName>
</protein>
<feature type="domain" description="FBA" evidence="4">
    <location>
        <begin position="129"/>
        <end position="304"/>
    </location>
</feature>
<proteinExistence type="predicted"/>
<accession>A0A6P6EYF5</accession>
<feature type="domain" description="F-box" evidence="3">
    <location>
        <begin position="48"/>
        <end position="95"/>
    </location>
</feature>
<dbReference type="PROSITE" id="PS51114">
    <property type="entry name" value="FBA"/>
    <property type="match status" value="1"/>
</dbReference>
<dbReference type="FunCoup" id="A0A6P6EYF5">
    <property type="interactions" value="54"/>
</dbReference>
<dbReference type="FunFam" id="1.20.1280.50:FF:000002">
    <property type="entry name" value="F-box only protein 44"/>
    <property type="match status" value="1"/>
</dbReference>
<evidence type="ECO:0000259" key="4">
    <source>
        <dbReference type="PROSITE" id="PS51114"/>
    </source>
</evidence>
<dbReference type="InterPro" id="IPR036047">
    <property type="entry name" value="F-box-like_dom_sf"/>
</dbReference>
<feature type="region of interest" description="Disordered" evidence="2">
    <location>
        <begin position="1"/>
        <end position="49"/>
    </location>
</feature>
<dbReference type="GO" id="GO:0019005">
    <property type="term" value="C:SCF ubiquitin ligase complex"/>
    <property type="evidence" value="ECO:0007669"/>
    <property type="project" value="UniProtKB-ARBA"/>
</dbReference>
<dbReference type="GO" id="GO:0006516">
    <property type="term" value="P:glycoprotein catabolic process"/>
    <property type="evidence" value="ECO:0007669"/>
    <property type="project" value="TreeGrafter"/>
</dbReference>
<dbReference type="Gene3D" id="1.20.1280.50">
    <property type="match status" value="1"/>
</dbReference>
<dbReference type="FunFam" id="2.60.120.260:FF:000012">
    <property type="entry name" value="F-box only protein 2"/>
    <property type="match status" value="1"/>
</dbReference>
<feature type="compositionally biased region" description="Polar residues" evidence="2">
    <location>
        <begin position="38"/>
        <end position="47"/>
    </location>
</feature>
<feature type="compositionally biased region" description="Basic and acidic residues" evidence="2">
    <location>
        <begin position="1"/>
        <end position="12"/>
    </location>
</feature>
<sequence length="307" mass="34573">MERSEQGTRGDQSHSQCWAWPEDQGHLGPEERDRPVLSPQTQPQPRNGLSLSLLPPELLLAVLSRLPPRVLLKRCRHVCRTWRSLVDSKALWLLMLARDHSASGRALLALVRSCLPPAGDATPGPLIPFCSLRPVGRNLIRNPCGQEGLQKWSFQHSGDGWVVENNLIPVPGAPSQTCFVTSYRWCSKKQILNLEAEGLWPELLDSGKIDICVSDWWGTRHECGGRYKLLVQLLDANKTILHEFSDMRVTIAHPNSMYFQVTHVFSNIKVGVRFVSFEHLGKDTLYWAGHYGTRMTNSSVTVRVSQP</sequence>
<dbReference type="AlphaFoldDB" id="A0A6P6EYF5"/>
<evidence type="ECO:0000259" key="3">
    <source>
        <dbReference type="PROSITE" id="PS50181"/>
    </source>
</evidence>
<dbReference type="RefSeq" id="XP_023577309.1">
    <property type="nucleotide sequence ID" value="XM_023721541.1"/>
</dbReference>
<keyword evidence="5" id="KW-1185">Reference proteome</keyword>
<dbReference type="InterPro" id="IPR007397">
    <property type="entry name" value="F-box-assoc_dom"/>
</dbReference>
<dbReference type="PANTHER" id="PTHR12125">
    <property type="entry name" value="F-BOX ONLY PROTEIN 6-LIKE PROTEIN"/>
    <property type="match status" value="1"/>
</dbReference>
<feature type="compositionally biased region" description="Basic and acidic residues" evidence="2">
    <location>
        <begin position="23"/>
        <end position="35"/>
    </location>
</feature>
<evidence type="ECO:0000256" key="1">
    <source>
        <dbReference type="ARBA" id="ARBA00022786"/>
    </source>
</evidence>
<dbReference type="GO" id="GO:0061630">
    <property type="term" value="F:ubiquitin protein ligase activity"/>
    <property type="evidence" value="ECO:0007669"/>
    <property type="project" value="TreeGrafter"/>
</dbReference>
<reference evidence="6" key="1">
    <citation type="submission" date="2025-08" db="UniProtKB">
        <authorList>
            <consortium name="RefSeq"/>
        </authorList>
    </citation>
    <scope>IDENTIFICATION</scope>
</reference>
<dbReference type="Proteomes" id="UP000515203">
    <property type="component" value="Unplaced"/>
</dbReference>
<evidence type="ECO:0000256" key="2">
    <source>
        <dbReference type="SAM" id="MobiDB-lite"/>
    </source>
</evidence>
<dbReference type="InterPro" id="IPR039752">
    <property type="entry name" value="F-box_only"/>
</dbReference>
<dbReference type="GeneID" id="101578278"/>
<dbReference type="PROSITE" id="PS50181">
    <property type="entry name" value="FBOX"/>
    <property type="match status" value="1"/>
</dbReference>
<dbReference type="GO" id="GO:0036503">
    <property type="term" value="P:ERAD pathway"/>
    <property type="evidence" value="ECO:0007669"/>
    <property type="project" value="TreeGrafter"/>
</dbReference>
<dbReference type="SMART" id="SM00256">
    <property type="entry name" value="FBOX"/>
    <property type="match status" value="1"/>
</dbReference>
<dbReference type="InterPro" id="IPR008979">
    <property type="entry name" value="Galactose-bd-like_sf"/>
</dbReference>
<dbReference type="OrthoDB" id="1107553at2759"/>
<dbReference type="InParanoid" id="A0A6P6EYF5"/>
<evidence type="ECO:0000313" key="5">
    <source>
        <dbReference type="Proteomes" id="UP000515203"/>
    </source>
</evidence>
<dbReference type="PANTHER" id="PTHR12125:SF9">
    <property type="entry name" value="F-BOX ONLY PROTEIN 27"/>
    <property type="match status" value="1"/>
</dbReference>
<keyword evidence="1" id="KW-0833">Ubl conjugation pathway</keyword>
<dbReference type="InterPro" id="IPR030476">
    <property type="entry name" value="Pentaxin_CS"/>
</dbReference>
<dbReference type="GO" id="GO:0031146">
    <property type="term" value="P:SCF-dependent proteasomal ubiquitin-dependent protein catabolic process"/>
    <property type="evidence" value="ECO:0007669"/>
    <property type="project" value="UniProtKB-ARBA"/>
</dbReference>
<evidence type="ECO:0000313" key="6">
    <source>
        <dbReference type="RefSeq" id="XP_023577309.1"/>
    </source>
</evidence>
<dbReference type="InterPro" id="IPR001810">
    <property type="entry name" value="F-box_dom"/>
</dbReference>
<dbReference type="Pfam" id="PF12937">
    <property type="entry name" value="F-box-like"/>
    <property type="match status" value="1"/>
</dbReference>